<dbReference type="EMBL" id="CP001791">
    <property type="protein sequence ID" value="ADH98376.1"/>
    <property type="molecule type" value="Genomic_DNA"/>
</dbReference>
<dbReference type="PROSITE" id="PS51272">
    <property type="entry name" value="SLH"/>
    <property type="match status" value="3"/>
</dbReference>
<dbReference type="RefSeq" id="WP_013171801.1">
    <property type="nucleotide sequence ID" value="NC_014219.1"/>
</dbReference>
<name>D6XZK2_BACIE</name>
<feature type="active site" description="Charge relay system" evidence="7">
    <location>
        <position position="190"/>
    </location>
</feature>
<dbReference type="eggNOG" id="COG2333">
    <property type="taxonomic scope" value="Bacteria"/>
</dbReference>
<sequence>MGQGKSPSAGKGKPWRKRLSILLIASLFFSLATPAGYAQEQEEHLQVIIQYQDDIPEEPTRFGWLNVPVYDNVKDMENLNVRTASVPVSEMASLLADPGVLSVEEAVPFEFHETYPERFSGIGGGPNDDAPMWHNQMIGAYDAWEDGFTGEDVKVAVFDSGFFDHDDIDYAGGVSVIDEETDFTKDPNGHGTSVAGVIGSLPGTEAEGMASGVDLYGVKVSHQDEDGNNRVGDTSHIVQGIEWAIEEEMDIINLSLGWDDYLQNMHRVFQSAADEGILIVASSGNHGNDEGTGENMVYPAKFDEVIAVASLDPDKERAYYSSTGPENELAAPGGKGRGFQSEQIYTINNENAYSYMSGTSFASPHIAGLGALLMQRNPDWSATEIRQYMIDHAEDLGEPGRNELYGFGLASYQPAGDEPEVPELIYDGPLEIDVSEGASFEIPEVSVSHSEDLDVRVSLFDSDGNALDPDTFSTDIPGTYTWRFDAEDEAGNQAEPLFITVNVLETVDEEPPVIIYDGPLTFTVSYGAEFFLPDVTVEDNVDEDLTAEVMIQNEAGAVLDVLDTTEPGTYTLTYTAEDSAGNEAEPLVITVTVEEKEDTTPPELVYEGPTAITVAYGEGFTMPEVRVTDDTDEDLLPTVTIENEAGETLSAIDTTEPGTYTLTYTAEDSAGNEAEPLVITVTVEEKEDTTPPELVYEGPTEITVAYGEGFTIPEVSVTDDTDEDLLPTVTIENEAGETLSAIDTTEPGTYTLTYTAEDSAGNEAEPLVITVTVEEKEDTTPPELVYEGPTEITVAYGEGFTIPEVSVTDDTDEDLLPTVTIENEAGETLSAIDTTEPGTYTLTYTAEDSAGNEAEPLVITVTVEEKEDTTPPELVYEGPTEITVAYGEGFTIPEVSVTDDTDEDLLPTVTIENEAGETLSAIDTTEPGTYTLTYTAEDSAGNEAEPLVITVTVEEKEDTTPPELVYEGPTEITVAYGEGFTIPEVSVTDNTDEDLLPTVTIENEAGETLSAIDTTEPGTYTLTYTAEDSAGNEAEPLVITVTVEEKEAPSFSDVDERERFHLEIRYLAGLGIIGGYTDGRFGPDDVVTRGQAAIMIGRALGFDGEQRETSFPDVGMNTTFSGFVQEAADRGIIQGFPDGSYRPDAPVTRGQMAIFIARAFDLETEADADFSDVSPSMQSYSAVRLILHENITEGFPDGTFRPDNDVTRGQFSAFLSRTLNEDFRGMD</sequence>
<keyword evidence="11" id="KW-1185">Reference proteome</keyword>
<feature type="domain" description="HYR" evidence="8">
    <location>
        <begin position="687"/>
        <end position="775"/>
    </location>
</feature>
<feature type="domain" description="SLH" evidence="9">
    <location>
        <begin position="1107"/>
        <end position="1170"/>
    </location>
</feature>
<dbReference type="GO" id="GO:0006508">
    <property type="term" value="P:proteolysis"/>
    <property type="evidence" value="ECO:0007669"/>
    <property type="project" value="UniProtKB-KW"/>
</dbReference>
<protein>
    <submittedName>
        <fullName evidence="10">Peptidase S8 and S53 subtilisin kexin sedolisin</fullName>
    </submittedName>
</protein>
<evidence type="ECO:0000256" key="3">
    <source>
        <dbReference type="ARBA" id="ARBA00022729"/>
    </source>
</evidence>
<dbReference type="InterPro" id="IPR000209">
    <property type="entry name" value="Peptidase_S8/S53_dom"/>
</dbReference>
<feature type="active site" description="Charge relay system" evidence="7">
    <location>
        <position position="360"/>
    </location>
</feature>
<dbReference type="Proteomes" id="UP000000271">
    <property type="component" value="Chromosome"/>
</dbReference>
<dbReference type="InterPro" id="IPR032179">
    <property type="entry name" value="Cry22Aa_Ig-like"/>
</dbReference>
<keyword evidence="4" id="KW-0677">Repeat</keyword>
<dbReference type="KEGG" id="bse:Bsel_0850"/>
<evidence type="ECO:0000256" key="7">
    <source>
        <dbReference type="PROSITE-ProRule" id="PRU01240"/>
    </source>
</evidence>
<dbReference type="PROSITE" id="PS00138">
    <property type="entry name" value="SUBTILASE_SER"/>
    <property type="match status" value="1"/>
</dbReference>
<organism evidence="10 11">
    <name type="scientific">Bacillus selenitireducens (strain ATCC 700615 / DSM 15326 / MLS10)</name>
    <dbReference type="NCBI Taxonomy" id="439292"/>
    <lineage>
        <taxon>Bacteria</taxon>
        <taxon>Bacillati</taxon>
        <taxon>Bacillota</taxon>
        <taxon>Bacilli</taxon>
        <taxon>Bacillales</taxon>
        <taxon>Bacillaceae</taxon>
        <taxon>Salisediminibacterium</taxon>
    </lineage>
</organism>
<dbReference type="Pfam" id="PF00395">
    <property type="entry name" value="SLH"/>
    <property type="match status" value="3"/>
</dbReference>
<evidence type="ECO:0000259" key="9">
    <source>
        <dbReference type="PROSITE" id="PS51272"/>
    </source>
</evidence>
<evidence type="ECO:0000256" key="6">
    <source>
        <dbReference type="ARBA" id="ARBA00022825"/>
    </source>
</evidence>
<dbReference type="OrthoDB" id="9798386at2"/>
<comment type="similarity">
    <text evidence="1 7">Belongs to the peptidase S8 family.</text>
</comment>
<dbReference type="PANTHER" id="PTHR24273:SF32">
    <property type="entry name" value="HYALIN"/>
    <property type="match status" value="1"/>
</dbReference>
<dbReference type="PRINTS" id="PR00723">
    <property type="entry name" value="SUBTILISIN"/>
</dbReference>
<feature type="domain" description="HYR" evidence="8">
    <location>
        <begin position="507"/>
        <end position="595"/>
    </location>
</feature>
<dbReference type="InterPro" id="IPR015500">
    <property type="entry name" value="Peptidase_S8_subtilisin-rel"/>
</dbReference>
<dbReference type="Gene3D" id="3.40.50.200">
    <property type="entry name" value="Peptidase S8/S53 domain"/>
    <property type="match status" value="1"/>
</dbReference>
<dbReference type="InterPro" id="IPR022398">
    <property type="entry name" value="Peptidase_S8_His-AS"/>
</dbReference>
<dbReference type="PANTHER" id="PTHR24273">
    <property type="entry name" value="FI04643P-RELATED"/>
    <property type="match status" value="1"/>
</dbReference>
<evidence type="ECO:0000256" key="5">
    <source>
        <dbReference type="ARBA" id="ARBA00022801"/>
    </source>
</evidence>
<dbReference type="InterPro" id="IPR013783">
    <property type="entry name" value="Ig-like_fold"/>
</dbReference>
<dbReference type="eggNOG" id="COG1404">
    <property type="taxonomic scope" value="Bacteria"/>
</dbReference>
<dbReference type="GO" id="GO:0004252">
    <property type="term" value="F:serine-type endopeptidase activity"/>
    <property type="evidence" value="ECO:0007669"/>
    <property type="project" value="UniProtKB-UniRule"/>
</dbReference>
<dbReference type="HOGENOM" id="CLU_268027_0_0_9"/>
<dbReference type="InterPro" id="IPR003410">
    <property type="entry name" value="HYR_dom"/>
</dbReference>
<proteinExistence type="inferred from homology"/>
<keyword evidence="2 7" id="KW-0645">Protease</keyword>
<feature type="domain" description="HYR" evidence="8">
    <location>
        <begin position="957"/>
        <end position="1045"/>
    </location>
</feature>
<dbReference type="InterPro" id="IPR036852">
    <property type="entry name" value="Peptidase_S8/S53_dom_sf"/>
</dbReference>
<reference evidence="10" key="1">
    <citation type="submission" date="2009-10" db="EMBL/GenBank/DDBJ databases">
        <title>Complete sequence of Bacillus selenitireducens MLS10.</title>
        <authorList>
            <consortium name="US DOE Joint Genome Institute"/>
            <person name="Lucas S."/>
            <person name="Copeland A."/>
            <person name="Lapidus A."/>
            <person name="Glavina del Rio T."/>
            <person name="Dalin E."/>
            <person name="Tice H."/>
            <person name="Bruce D."/>
            <person name="Goodwin L."/>
            <person name="Pitluck S."/>
            <person name="Sims D."/>
            <person name="Brettin T."/>
            <person name="Detter J.C."/>
            <person name="Han C."/>
            <person name="Larimer F."/>
            <person name="Land M."/>
            <person name="Hauser L."/>
            <person name="Kyrpides N."/>
            <person name="Ovchinnikova G."/>
            <person name="Stolz J."/>
        </authorList>
    </citation>
    <scope>NUCLEOTIDE SEQUENCE [LARGE SCALE GENOMIC DNA]</scope>
    <source>
        <strain evidence="10">MLS10</strain>
    </source>
</reference>
<feature type="domain" description="HYR" evidence="8">
    <location>
        <begin position="777"/>
        <end position="865"/>
    </location>
</feature>
<keyword evidence="5 7" id="KW-0378">Hydrolase</keyword>
<dbReference type="SUPFAM" id="SSF52743">
    <property type="entry name" value="Subtilisin-like"/>
    <property type="match status" value="1"/>
</dbReference>
<keyword evidence="3" id="KW-0732">Signal</keyword>
<evidence type="ECO:0000256" key="4">
    <source>
        <dbReference type="ARBA" id="ARBA00022737"/>
    </source>
</evidence>
<dbReference type="InterPro" id="IPR001119">
    <property type="entry name" value="SLH_dom"/>
</dbReference>
<evidence type="ECO:0000256" key="1">
    <source>
        <dbReference type="ARBA" id="ARBA00011073"/>
    </source>
</evidence>
<feature type="domain" description="HYR" evidence="8">
    <location>
        <begin position="867"/>
        <end position="955"/>
    </location>
</feature>
<accession>D6XZK2</accession>
<gene>
    <name evidence="10" type="ordered locus">Bsel_0850</name>
</gene>
<evidence type="ECO:0000256" key="2">
    <source>
        <dbReference type="ARBA" id="ARBA00022670"/>
    </source>
</evidence>
<dbReference type="Gene3D" id="2.60.40.10">
    <property type="entry name" value="Immunoglobulins"/>
    <property type="match status" value="6"/>
</dbReference>
<dbReference type="InterPro" id="IPR023828">
    <property type="entry name" value="Peptidase_S8_Ser-AS"/>
</dbReference>
<feature type="domain" description="SLH" evidence="9">
    <location>
        <begin position="1047"/>
        <end position="1106"/>
    </location>
</feature>
<dbReference type="Pfam" id="PF16403">
    <property type="entry name" value="Bact_surface_Ig-like"/>
    <property type="match status" value="6"/>
</dbReference>
<dbReference type="CDD" id="cd07477">
    <property type="entry name" value="Peptidases_S8_Subtilisin_subset"/>
    <property type="match status" value="1"/>
</dbReference>
<dbReference type="Pfam" id="PF00082">
    <property type="entry name" value="Peptidase_S8"/>
    <property type="match status" value="1"/>
</dbReference>
<dbReference type="InterPro" id="IPR034202">
    <property type="entry name" value="Subtilisin_Carlsberg-like"/>
</dbReference>
<feature type="active site" description="Charge relay system" evidence="7">
    <location>
        <position position="159"/>
    </location>
</feature>
<dbReference type="PROSITE" id="PS00137">
    <property type="entry name" value="SUBTILASE_HIS"/>
    <property type="match status" value="1"/>
</dbReference>
<dbReference type="PROSITE" id="PS50825">
    <property type="entry name" value="HYR"/>
    <property type="match status" value="6"/>
</dbReference>
<dbReference type="eggNOG" id="COG4257">
    <property type="taxonomic scope" value="Bacteria"/>
</dbReference>
<feature type="domain" description="SLH" evidence="9">
    <location>
        <begin position="1171"/>
        <end position="1227"/>
    </location>
</feature>
<evidence type="ECO:0000313" key="10">
    <source>
        <dbReference type="EMBL" id="ADH98376.1"/>
    </source>
</evidence>
<dbReference type="STRING" id="439292.Bsel_0850"/>
<evidence type="ECO:0000313" key="11">
    <source>
        <dbReference type="Proteomes" id="UP000000271"/>
    </source>
</evidence>
<feature type="domain" description="HYR" evidence="8">
    <location>
        <begin position="597"/>
        <end position="685"/>
    </location>
</feature>
<dbReference type="PROSITE" id="PS51892">
    <property type="entry name" value="SUBTILASE"/>
    <property type="match status" value="1"/>
</dbReference>
<dbReference type="AlphaFoldDB" id="D6XZK2"/>
<evidence type="ECO:0000259" key="8">
    <source>
        <dbReference type="PROSITE" id="PS50825"/>
    </source>
</evidence>
<keyword evidence="6 7" id="KW-0720">Serine protease</keyword>